<dbReference type="SMART" id="SM00045">
    <property type="entry name" value="DAGKa"/>
    <property type="match status" value="1"/>
</dbReference>
<feature type="region of interest" description="Disordered" evidence="8">
    <location>
        <begin position="1"/>
        <end position="30"/>
    </location>
</feature>
<evidence type="ECO:0000259" key="9">
    <source>
        <dbReference type="PROSITE" id="PS50146"/>
    </source>
</evidence>
<dbReference type="GO" id="GO:0005886">
    <property type="term" value="C:plasma membrane"/>
    <property type="evidence" value="ECO:0007669"/>
    <property type="project" value="TreeGrafter"/>
</dbReference>
<dbReference type="InterPro" id="IPR001206">
    <property type="entry name" value="Diacylglycerol_kinase_cat_dom"/>
</dbReference>
<evidence type="ECO:0000313" key="10">
    <source>
        <dbReference type="EMBL" id="TKR64271.1"/>
    </source>
</evidence>
<evidence type="ECO:0000256" key="8">
    <source>
        <dbReference type="SAM" id="MobiDB-lite"/>
    </source>
</evidence>
<dbReference type="InterPro" id="IPR037607">
    <property type="entry name" value="DGK"/>
</dbReference>
<dbReference type="Gene3D" id="3.40.50.10330">
    <property type="entry name" value="Probable inorganic polyphosphate/atp-NAD kinase, domain 1"/>
    <property type="match status" value="1"/>
</dbReference>
<name>A0A4U5M5X8_STECR</name>
<feature type="compositionally biased region" description="Low complexity" evidence="8">
    <location>
        <begin position="1"/>
        <end position="29"/>
    </location>
</feature>
<dbReference type="InterPro" id="IPR016064">
    <property type="entry name" value="NAD/diacylglycerol_kinase_sf"/>
</dbReference>
<dbReference type="InterPro" id="IPR017438">
    <property type="entry name" value="ATP-NAD_kinase_N"/>
</dbReference>
<dbReference type="PANTHER" id="PTHR11255">
    <property type="entry name" value="DIACYLGLYCEROL KINASE"/>
    <property type="match status" value="1"/>
</dbReference>
<dbReference type="GO" id="GO:0004143">
    <property type="term" value="F:ATP-dependent diacylglycerol kinase activity"/>
    <property type="evidence" value="ECO:0007669"/>
    <property type="project" value="UniProtKB-EC"/>
</dbReference>
<dbReference type="Pfam" id="PF00609">
    <property type="entry name" value="DAGK_acc"/>
    <property type="match status" value="1"/>
</dbReference>
<comment type="similarity">
    <text evidence="2 7">Belongs to the eukaryotic diacylglycerol kinase family.</text>
</comment>
<gene>
    <name evidence="10" type="ORF">L596_024836</name>
</gene>
<dbReference type="STRING" id="34508.A0A4U5M5X8"/>
<reference evidence="10 11" key="1">
    <citation type="journal article" date="2015" name="Genome Biol.">
        <title>Comparative genomics of Steinernema reveals deeply conserved gene regulatory networks.</title>
        <authorList>
            <person name="Dillman A.R."/>
            <person name="Macchietto M."/>
            <person name="Porter C.F."/>
            <person name="Rogers A."/>
            <person name="Williams B."/>
            <person name="Antoshechkin I."/>
            <person name="Lee M.M."/>
            <person name="Goodwin Z."/>
            <person name="Lu X."/>
            <person name="Lewis E.E."/>
            <person name="Goodrich-Blair H."/>
            <person name="Stock S.P."/>
            <person name="Adams B.J."/>
            <person name="Sternberg P.W."/>
            <person name="Mortazavi A."/>
        </authorList>
    </citation>
    <scope>NUCLEOTIDE SEQUENCE [LARGE SCALE GENOMIC DNA]</scope>
    <source>
        <strain evidence="10 11">ALL</strain>
    </source>
</reference>
<dbReference type="SUPFAM" id="SSF111331">
    <property type="entry name" value="NAD kinase/diacylglycerol kinase-like"/>
    <property type="match status" value="1"/>
</dbReference>
<keyword evidence="4 7" id="KW-0547">Nucleotide-binding</keyword>
<reference evidence="10 11" key="2">
    <citation type="journal article" date="2019" name="G3 (Bethesda)">
        <title>Hybrid Assembly of the Genome of the Entomopathogenic Nematode Steinernema carpocapsae Identifies the X-Chromosome.</title>
        <authorList>
            <person name="Serra L."/>
            <person name="Macchietto M."/>
            <person name="Macias-Munoz A."/>
            <person name="McGill C.J."/>
            <person name="Rodriguez I.M."/>
            <person name="Rodriguez B."/>
            <person name="Murad R."/>
            <person name="Mortazavi A."/>
        </authorList>
    </citation>
    <scope>NUCLEOTIDE SEQUENCE [LARGE SCALE GENOMIC DNA]</scope>
    <source>
        <strain evidence="10 11">ALL</strain>
    </source>
</reference>
<evidence type="ECO:0000313" key="11">
    <source>
        <dbReference type="Proteomes" id="UP000298663"/>
    </source>
</evidence>
<evidence type="ECO:0000256" key="2">
    <source>
        <dbReference type="ARBA" id="ARBA00009280"/>
    </source>
</evidence>
<evidence type="ECO:0000256" key="4">
    <source>
        <dbReference type="ARBA" id="ARBA00022741"/>
    </source>
</evidence>
<dbReference type="EC" id="2.7.1.107" evidence="7"/>
<dbReference type="EMBL" id="AZBU02000009">
    <property type="protein sequence ID" value="TKR64271.1"/>
    <property type="molecule type" value="Genomic_DNA"/>
</dbReference>
<dbReference type="OrthoDB" id="242257at2759"/>
<evidence type="ECO:0000256" key="5">
    <source>
        <dbReference type="ARBA" id="ARBA00022777"/>
    </source>
</evidence>
<organism evidence="10 11">
    <name type="scientific">Steinernema carpocapsae</name>
    <name type="common">Entomopathogenic nematode</name>
    <dbReference type="NCBI Taxonomy" id="34508"/>
    <lineage>
        <taxon>Eukaryota</taxon>
        <taxon>Metazoa</taxon>
        <taxon>Ecdysozoa</taxon>
        <taxon>Nematoda</taxon>
        <taxon>Chromadorea</taxon>
        <taxon>Rhabditida</taxon>
        <taxon>Tylenchina</taxon>
        <taxon>Panagrolaimomorpha</taxon>
        <taxon>Strongyloidoidea</taxon>
        <taxon>Steinernematidae</taxon>
        <taxon>Steinernema</taxon>
    </lineage>
</organism>
<keyword evidence="11" id="KW-1185">Reference proteome</keyword>
<dbReference type="Gene3D" id="2.60.200.40">
    <property type="match status" value="1"/>
</dbReference>
<protein>
    <recommendedName>
        <fullName evidence="7">Diacylglycerol kinase</fullName>
        <shortName evidence="7">DAG kinase</shortName>
        <ecNumber evidence="7">2.7.1.107</ecNumber>
    </recommendedName>
</protein>
<evidence type="ECO:0000256" key="3">
    <source>
        <dbReference type="ARBA" id="ARBA00022679"/>
    </source>
</evidence>
<sequence length="375" mass="42650">MEPESTQSSRSESSRRSSQSVSNLQQVSSRSRKVKRPLVVLVNPKSGGKQGMLIYKKFQEILNPMQVFNICKGGPEPGLLLFSTIKNANVLVCGGDGTIASVLNAMDRINFPEGRPPVAVLPLGTGNDLARCLRWGGGYQNESLHKILHMIRKATIVDMDRWQIKIEQTENGEKGDPQPYDVINNYFSIGVDASIAHRFHVLREKHPERFNSRMRNKIWYCELFTTESLYGTCKNLHKEIDIFCDGELIDLKEGPKLEILALLNIDSMYGGSNLWGRHSKRFKHRLQDMSDELIEVVGLESMFSIGTIRTGMRAGARRLSQCSTVVIRTHKPFPMEIDGEPWMQPPCIIQVTHKNQVPMLMKRRKRDKFKPWSAK</sequence>
<dbReference type="Pfam" id="PF00781">
    <property type="entry name" value="DAGK_cat"/>
    <property type="match status" value="1"/>
</dbReference>
<keyword evidence="3 7" id="KW-0808">Transferase</keyword>
<dbReference type="AlphaFoldDB" id="A0A4U5M5X8"/>
<proteinExistence type="inferred from homology"/>
<evidence type="ECO:0000256" key="7">
    <source>
        <dbReference type="RuleBase" id="RU361128"/>
    </source>
</evidence>
<comment type="catalytic activity">
    <reaction evidence="1 7">
        <text>a 1,2-diacyl-sn-glycerol + ATP = a 1,2-diacyl-sn-glycero-3-phosphate + ADP + H(+)</text>
        <dbReference type="Rhea" id="RHEA:10272"/>
        <dbReference type="ChEBI" id="CHEBI:15378"/>
        <dbReference type="ChEBI" id="CHEBI:17815"/>
        <dbReference type="ChEBI" id="CHEBI:30616"/>
        <dbReference type="ChEBI" id="CHEBI:58608"/>
        <dbReference type="ChEBI" id="CHEBI:456216"/>
        <dbReference type="EC" id="2.7.1.107"/>
    </reaction>
</comment>
<accession>A0A4U5M5X8</accession>
<keyword evidence="5 7" id="KW-0418">Kinase</keyword>
<keyword evidence="6 7" id="KW-0067">ATP-binding</keyword>
<dbReference type="FunFam" id="2.60.200.40:FF:000012">
    <property type="entry name" value="Diacylglycerol kinase"/>
    <property type="match status" value="1"/>
</dbReference>
<dbReference type="PANTHER" id="PTHR11255:SF48">
    <property type="entry name" value="DIACYLGLYCEROL KINASE 1"/>
    <property type="match status" value="1"/>
</dbReference>
<evidence type="ECO:0000256" key="6">
    <source>
        <dbReference type="ARBA" id="ARBA00022840"/>
    </source>
</evidence>
<dbReference type="GO" id="GO:0005524">
    <property type="term" value="F:ATP binding"/>
    <property type="evidence" value="ECO:0007669"/>
    <property type="project" value="UniProtKB-KW"/>
</dbReference>
<dbReference type="GO" id="GO:0007200">
    <property type="term" value="P:phospholipase C-activating G protein-coupled receptor signaling pathway"/>
    <property type="evidence" value="ECO:0007669"/>
    <property type="project" value="InterPro"/>
</dbReference>
<comment type="caution">
    <text evidence="10">The sequence shown here is derived from an EMBL/GenBank/DDBJ whole genome shotgun (WGS) entry which is preliminary data.</text>
</comment>
<dbReference type="SMART" id="SM00046">
    <property type="entry name" value="DAGKc"/>
    <property type="match status" value="1"/>
</dbReference>
<feature type="domain" description="DAGKc" evidence="9">
    <location>
        <begin position="33"/>
        <end position="168"/>
    </location>
</feature>
<dbReference type="InterPro" id="IPR000756">
    <property type="entry name" value="Diacylglycerol_kin_accessory"/>
</dbReference>
<dbReference type="PROSITE" id="PS50146">
    <property type="entry name" value="DAGK"/>
    <property type="match status" value="1"/>
</dbReference>
<dbReference type="Proteomes" id="UP000298663">
    <property type="component" value="Unassembled WGS sequence"/>
</dbReference>
<evidence type="ECO:0000256" key="1">
    <source>
        <dbReference type="ARBA" id="ARBA00001383"/>
    </source>
</evidence>